<dbReference type="RefSeq" id="WP_217899179.1">
    <property type="nucleotide sequence ID" value="NZ_FZNO01000004.1"/>
</dbReference>
<dbReference type="Pfam" id="PF02770">
    <property type="entry name" value="Acyl-CoA_dh_M"/>
    <property type="match status" value="1"/>
</dbReference>
<gene>
    <name evidence="10" type="ORF">SAMN06272737_104145</name>
</gene>
<dbReference type="InterPro" id="IPR036250">
    <property type="entry name" value="AcylCo_DH-like_C"/>
</dbReference>
<dbReference type="InterPro" id="IPR006091">
    <property type="entry name" value="Acyl-CoA_Oxase/DH_mid-dom"/>
</dbReference>
<dbReference type="InterPro" id="IPR046373">
    <property type="entry name" value="Acyl-CoA_Oxase/DH_mid-dom_sf"/>
</dbReference>
<dbReference type="Gene3D" id="1.20.140.10">
    <property type="entry name" value="Butyryl-CoA Dehydrogenase, subunit A, domain 3"/>
    <property type="match status" value="1"/>
</dbReference>
<dbReference type="InterPro" id="IPR006089">
    <property type="entry name" value="Acyl-CoA_DH_CS"/>
</dbReference>
<comment type="similarity">
    <text evidence="2 6">Belongs to the acyl-CoA dehydrogenase family.</text>
</comment>
<dbReference type="SUPFAM" id="SSF47203">
    <property type="entry name" value="Acyl-CoA dehydrogenase C-terminal domain-like"/>
    <property type="match status" value="1"/>
</dbReference>
<dbReference type="PROSITE" id="PS00073">
    <property type="entry name" value="ACYL_COA_DH_2"/>
    <property type="match status" value="1"/>
</dbReference>
<comment type="cofactor">
    <cofactor evidence="1 6">
        <name>FAD</name>
        <dbReference type="ChEBI" id="CHEBI:57692"/>
    </cofactor>
</comment>
<dbReference type="InterPro" id="IPR037069">
    <property type="entry name" value="AcylCoA_DH/ox_N_sf"/>
</dbReference>
<dbReference type="GO" id="GO:0003995">
    <property type="term" value="F:acyl-CoA dehydrogenase activity"/>
    <property type="evidence" value="ECO:0007669"/>
    <property type="project" value="InterPro"/>
</dbReference>
<evidence type="ECO:0000256" key="3">
    <source>
        <dbReference type="ARBA" id="ARBA00022630"/>
    </source>
</evidence>
<name>A0A238VR12_9ACTN</name>
<evidence type="ECO:0000256" key="1">
    <source>
        <dbReference type="ARBA" id="ARBA00001974"/>
    </source>
</evidence>
<keyword evidence="3 6" id="KW-0285">Flavoprotein</keyword>
<accession>A0A238VR12</accession>
<evidence type="ECO:0000256" key="5">
    <source>
        <dbReference type="ARBA" id="ARBA00023002"/>
    </source>
</evidence>
<dbReference type="InterPro" id="IPR013786">
    <property type="entry name" value="AcylCoA_DH/ox_N"/>
</dbReference>
<evidence type="ECO:0000256" key="6">
    <source>
        <dbReference type="RuleBase" id="RU362125"/>
    </source>
</evidence>
<dbReference type="AlphaFoldDB" id="A0A238VR12"/>
<evidence type="ECO:0000313" key="11">
    <source>
        <dbReference type="Proteomes" id="UP000198403"/>
    </source>
</evidence>
<dbReference type="Gene3D" id="1.10.540.10">
    <property type="entry name" value="Acyl-CoA dehydrogenase/oxidase, N-terminal domain"/>
    <property type="match status" value="1"/>
</dbReference>
<dbReference type="InterPro" id="IPR009075">
    <property type="entry name" value="AcylCo_DH/oxidase_C"/>
</dbReference>
<dbReference type="PROSITE" id="PS00072">
    <property type="entry name" value="ACYL_COA_DH_1"/>
    <property type="match status" value="1"/>
</dbReference>
<reference evidence="10 11" key="1">
    <citation type="submission" date="2017-06" db="EMBL/GenBank/DDBJ databases">
        <authorList>
            <person name="Kim H.J."/>
            <person name="Triplett B.A."/>
        </authorList>
    </citation>
    <scope>NUCLEOTIDE SEQUENCE [LARGE SCALE GENOMIC DNA]</scope>
    <source>
        <strain evidence="10 11">DSM 44272</strain>
    </source>
</reference>
<dbReference type="PANTHER" id="PTHR43884:SF12">
    <property type="entry name" value="ISOVALERYL-COA DEHYDROGENASE, MITOCHONDRIAL-RELATED"/>
    <property type="match status" value="1"/>
</dbReference>
<dbReference type="Pfam" id="PF00441">
    <property type="entry name" value="Acyl-CoA_dh_1"/>
    <property type="match status" value="1"/>
</dbReference>
<evidence type="ECO:0000259" key="8">
    <source>
        <dbReference type="Pfam" id="PF02770"/>
    </source>
</evidence>
<evidence type="ECO:0000259" key="9">
    <source>
        <dbReference type="Pfam" id="PF02771"/>
    </source>
</evidence>
<keyword evidence="5 6" id="KW-0560">Oxidoreductase</keyword>
<keyword evidence="4 6" id="KW-0274">FAD</keyword>
<feature type="domain" description="Acyl-CoA dehydrogenase/oxidase C-terminal" evidence="7">
    <location>
        <begin position="235"/>
        <end position="381"/>
    </location>
</feature>
<dbReference type="PANTHER" id="PTHR43884">
    <property type="entry name" value="ACYL-COA DEHYDROGENASE"/>
    <property type="match status" value="1"/>
</dbReference>
<feature type="domain" description="Acyl-CoA oxidase/dehydrogenase middle" evidence="8">
    <location>
        <begin position="130"/>
        <end position="219"/>
    </location>
</feature>
<evidence type="ECO:0000256" key="4">
    <source>
        <dbReference type="ARBA" id="ARBA00022827"/>
    </source>
</evidence>
<dbReference type="SUPFAM" id="SSF56645">
    <property type="entry name" value="Acyl-CoA dehydrogenase NM domain-like"/>
    <property type="match status" value="1"/>
</dbReference>
<proteinExistence type="inferred from homology"/>
<sequence length="405" mass="42652">MTVGRLADPWTTPERSALRESAAGFVRRHVVPGLAAWEEAGEIPRSLHREAAAAGLLGIGMPEEVGGQGGDLVDVVTMMEAMVEAGASSGLLAALFTHAIALPHIVASGNADLIDRFVRPTRAGELIGSLAVTEPDAGSDVAALRTRAVRDGDEYVVDGAKTFITSGTRADFVTTAVRTGGPGTRGVSLLVVERGTPGFTVSRRLAKMGWLCSDTAELSYAGARVPAANLVGPEGSGFGQIMRQFVTERLALAVHAYAVAARALALTRRWTQDRTTFGVPLAGRQAVVHRLVEAHQRVELARTYTRSVVVRHAAGEDVTADACLAKNAAVAAGEWVVDQAVQLHGGMGYLRESEVERHYRDVRILGIGGGATEVLADLAGRLLGYAVDVRAVDVRAGDGRTRAAR</sequence>
<dbReference type="Proteomes" id="UP000198403">
    <property type="component" value="Unassembled WGS sequence"/>
</dbReference>
<feature type="domain" description="Acyl-CoA dehydrogenase/oxidase N-terminal" evidence="9">
    <location>
        <begin position="12"/>
        <end position="125"/>
    </location>
</feature>
<evidence type="ECO:0000259" key="7">
    <source>
        <dbReference type="Pfam" id="PF00441"/>
    </source>
</evidence>
<dbReference type="FunFam" id="2.40.110.10:FF:000002">
    <property type="entry name" value="Acyl-CoA dehydrogenase fadE12"/>
    <property type="match status" value="1"/>
</dbReference>
<dbReference type="InterPro" id="IPR009100">
    <property type="entry name" value="AcylCoA_DH/oxidase_NM_dom_sf"/>
</dbReference>
<dbReference type="Gene3D" id="2.40.110.10">
    <property type="entry name" value="Butyryl-CoA Dehydrogenase, subunit A, domain 2"/>
    <property type="match status" value="1"/>
</dbReference>
<dbReference type="GO" id="GO:0050660">
    <property type="term" value="F:flavin adenine dinucleotide binding"/>
    <property type="evidence" value="ECO:0007669"/>
    <property type="project" value="InterPro"/>
</dbReference>
<organism evidence="10 11">
    <name type="scientific">Blastococcus mobilis</name>
    <dbReference type="NCBI Taxonomy" id="1938746"/>
    <lineage>
        <taxon>Bacteria</taxon>
        <taxon>Bacillati</taxon>
        <taxon>Actinomycetota</taxon>
        <taxon>Actinomycetes</taxon>
        <taxon>Geodermatophilales</taxon>
        <taxon>Geodermatophilaceae</taxon>
        <taxon>Blastococcus</taxon>
    </lineage>
</organism>
<dbReference type="EMBL" id="FZNO01000004">
    <property type="protein sequence ID" value="SNR36621.1"/>
    <property type="molecule type" value="Genomic_DNA"/>
</dbReference>
<evidence type="ECO:0000313" key="10">
    <source>
        <dbReference type="EMBL" id="SNR36621.1"/>
    </source>
</evidence>
<protein>
    <submittedName>
        <fullName evidence="10">Acyl-CoA dehydrogenase</fullName>
    </submittedName>
</protein>
<evidence type="ECO:0000256" key="2">
    <source>
        <dbReference type="ARBA" id="ARBA00009347"/>
    </source>
</evidence>
<dbReference type="Pfam" id="PF02771">
    <property type="entry name" value="Acyl-CoA_dh_N"/>
    <property type="match status" value="1"/>
</dbReference>
<keyword evidence="11" id="KW-1185">Reference proteome</keyword>